<dbReference type="EMBL" id="JANAWD010000260">
    <property type="protein sequence ID" value="KAJ3482718.1"/>
    <property type="molecule type" value="Genomic_DNA"/>
</dbReference>
<feature type="region of interest" description="Disordered" evidence="1">
    <location>
        <begin position="280"/>
        <end position="351"/>
    </location>
</feature>
<reference evidence="2" key="1">
    <citation type="submission" date="2022-07" db="EMBL/GenBank/DDBJ databases">
        <title>Genome Sequence of Physisporinus lineatus.</title>
        <authorList>
            <person name="Buettner E."/>
        </authorList>
    </citation>
    <scope>NUCLEOTIDE SEQUENCE</scope>
    <source>
        <strain evidence="2">VT162</strain>
    </source>
</reference>
<gene>
    <name evidence="2" type="ORF">NLI96_g6788</name>
</gene>
<feature type="compositionally biased region" description="Low complexity" evidence="1">
    <location>
        <begin position="312"/>
        <end position="328"/>
    </location>
</feature>
<comment type="caution">
    <text evidence="2">The sequence shown here is derived from an EMBL/GenBank/DDBJ whole genome shotgun (WGS) entry which is preliminary data.</text>
</comment>
<feature type="compositionally biased region" description="Basic and acidic residues" evidence="1">
    <location>
        <begin position="281"/>
        <end position="303"/>
    </location>
</feature>
<evidence type="ECO:0000256" key="1">
    <source>
        <dbReference type="SAM" id="MobiDB-lite"/>
    </source>
</evidence>
<accession>A0AAD5V238</accession>
<name>A0AAD5V238_9APHY</name>
<dbReference type="AlphaFoldDB" id="A0AAD5V238"/>
<sequence>MPATFSSIPEELVERILSLRSHTQTPPSLLLVLPGTPTPLLIEPTPLLPRPRPHIKSPITTRASPPPRLSHMAPHRYSSLLPLPHSAHSKPGCFLGFSSRQQPRIWKNAYLTLAGPAMIFLHLSEAVTRWHSLCLVGIHLCSRSGARLHSVSAVVPAIWNNALLEISANPALKSITLQPPAPQQPSPVPSSLTPSSYPCYPRSTSMPFSHVHAHAHGAYQPSPSITPSHLFLAEARKHSRLIELIRAGTPMVRARANTVGVVPFPTASLRAHAQSLSTVGDHMEVDESEGEAREVSSEAEGSKKQVRIATTVASAGVASGSGSSSGSSRGKKGKRRADQRGGVNGRRLSAV</sequence>
<dbReference type="Proteomes" id="UP001212997">
    <property type="component" value="Unassembled WGS sequence"/>
</dbReference>
<evidence type="ECO:0000313" key="2">
    <source>
        <dbReference type="EMBL" id="KAJ3482718.1"/>
    </source>
</evidence>
<protein>
    <submittedName>
        <fullName evidence="2">Uncharacterized protein</fullName>
    </submittedName>
</protein>
<keyword evidence="3" id="KW-1185">Reference proteome</keyword>
<evidence type="ECO:0000313" key="3">
    <source>
        <dbReference type="Proteomes" id="UP001212997"/>
    </source>
</evidence>
<proteinExistence type="predicted"/>
<organism evidence="2 3">
    <name type="scientific">Meripilus lineatus</name>
    <dbReference type="NCBI Taxonomy" id="2056292"/>
    <lineage>
        <taxon>Eukaryota</taxon>
        <taxon>Fungi</taxon>
        <taxon>Dikarya</taxon>
        <taxon>Basidiomycota</taxon>
        <taxon>Agaricomycotina</taxon>
        <taxon>Agaricomycetes</taxon>
        <taxon>Polyporales</taxon>
        <taxon>Meripilaceae</taxon>
        <taxon>Meripilus</taxon>
    </lineage>
</organism>